<keyword evidence="3" id="KW-0276">Fatty acid metabolism</keyword>
<dbReference type="Gene3D" id="3.90.226.10">
    <property type="entry name" value="2-enoyl-CoA Hydratase, Chain A, domain 1"/>
    <property type="match status" value="1"/>
</dbReference>
<dbReference type="InterPro" id="IPR029045">
    <property type="entry name" value="ClpP/crotonase-like_dom_sf"/>
</dbReference>
<comment type="pathway">
    <text evidence="1">Lipid metabolism; fatty acid beta-oxidation.</text>
</comment>
<dbReference type="Proteomes" id="UP000005615">
    <property type="component" value="Unassembled WGS sequence"/>
</dbReference>
<gene>
    <name evidence="7" type="ORF">IMCC3088_794</name>
</gene>
<dbReference type="GO" id="GO:0016853">
    <property type="term" value="F:isomerase activity"/>
    <property type="evidence" value="ECO:0007669"/>
    <property type="project" value="UniProtKB-KW"/>
</dbReference>
<dbReference type="UniPathway" id="UPA00659"/>
<keyword evidence="4" id="KW-0443">Lipid metabolism</keyword>
<dbReference type="GO" id="GO:0006635">
    <property type="term" value="P:fatty acid beta-oxidation"/>
    <property type="evidence" value="ECO:0007669"/>
    <property type="project" value="UniProtKB-UniPathway"/>
</dbReference>
<dbReference type="Pfam" id="PF00378">
    <property type="entry name" value="ECH_1"/>
    <property type="match status" value="1"/>
</dbReference>
<keyword evidence="8" id="KW-1185">Reference proteome</keyword>
<dbReference type="eggNOG" id="COG1024">
    <property type="taxonomic scope" value="Bacteria"/>
</dbReference>
<dbReference type="NCBIfam" id="NF005699">
    <property type="entry name" value="PRK07509.1"/>
    <property type="match status" value="1"/>
</dbReference>
<protein>
    <submittedName>
        <fullName evidence="7">Enoyl-CoA hydratase/isomerase</fullName>
    </submittedName>
</protein>
<name>F3KY64_9GAMM</name>
<accession>F3KY64</accession>
<evidence type="ECO:0000256" key="5">
    <source>
        <dbReference type="ARBA" id="ARBA00023235"/>
    </source>
</evidence>
<comment type="similarity">
    <text evidence="2 6">Belongs to the enoyl-CoA hydratase/isomerase family.</text>
</comment>
<sequence length="284" mass="31025">MDARQAFHFGLQLGFYSITKGPIMSERVIIEVANHIAVVTLNRADKMNALDPEMFKAINNMIDELRTMDDVRVVVLKGQGRAFCAGLDLSNFTNSGGSPGSDLIERTYGLANAWQQVAWGWRTLDVPVIAAVHGIAFGGGFQIMSGADIRFIHPDTRCSIMEMKWGLVPDMGGFPLWRGIVREDHLRQLIYTNEEFSGTQAQAMGFATHVAVDPLEDAMALANVIAGKNPAAIRGSKRICNLLGEGSDAELLMAESVEQDKVIGKPNQIEAVMAQMEGRAANFQ</sequence>
<dbReference type="SUPFAM" id="SSF52096">
    <property type="entry name" value="ClpP/crotonase"/>
    <property type="match status" value="1"/>
</dbReference>
<dbReference type="AlphaFoldDB" id="F3KY64"/>
<dbReference type="PANTHER" id="PTHR43149:SF1">
    <property type="entry name" value="DELTA(3,5)-DELTA(2,4)-DIENOYL-COA ISOMERASE, MITOCHONDRIAL"/>
    <property type="match status" value="1"/>
</dbReference>
<evidence type="ECO:0000313" key="7">
    <source>
        <dbReference type="EMBL" id="EGG30986.1"/>
    </source>
</evidence>
<evidence type="ECO:0000256" key="1">
    <source>
        <dbReference type="ARBA" id="ARBA00005005"/>
    </source>
</evidence>
<dbReference type="Gene3D" id="1.10.12.10">
    <property type="entry name" value="Lyase 2-enoyl-coa Hydratase, Chain A, domain 2"/>
    <property type="match status" value="1"/>
</dbReference>
<dbReference type="CDD" id="cd06558">
    <property type="entry name" value="crotonase-like"/>
    <property type="match status" value="1"/>
</dbReference>
<dbReference type="InterPro" id="IPR014748">
    <property type="entry name" value="Enoyl-CoA_hydra_C"/>
</dbReference>
<dbReference type="InterPro" id="IPR001753">
    <property type="entry name" value="Enoyl-CoA_hydra/iso"/>
</dbReference>
<evidence type="ECO:0000256" key="6">
    <source>
        <dbReference type="RuleBase" id="RU003707"/>
    </source>
</evidence>
<dbReference type="STRING" id="2518989.IMCC3088_794"/>
<dbReference type="PANTHER" id="PTHR43149">
    <property type="entry name" value="ENOYL-COA HYDRATASE"/>
    <property type="match status" value="1"/>
</dbReference>
<keyword evidence="5 7" id="KW-0413">Isomerase</keyword>
<reference evidence="7 8" key="1">
    <citation type="journal article" date="2011" name="J. Bacteriol.">
        <title>Genome sequence of strain IMCC3088, a proteorhodopsin-containing marine bacterium belonging to the OM60/NOR5 clade.</title>
        <authorList>
            <person name="Jang Y."/>
            <person name="Oh H.M."/>
            <person name="Kang I."/>
            <person name="Lee K."/>
            <person name="Yang S.J."/>
            <person name="Cho J.C."/>
        </authorList>
    </citation>
    <scope>NUCLEOTIDE SEQUENCE [LARGE SCALE GENOMIC DNA]</scope>
    <source>
        <strain evidence="7 8">IMCC3088</strain>
    </source>
</reference>
<evidence type="ECO:0000256" key="3">
    <source>
        <dbReference type="ARBA" id="ARBA00022832"/>
    </source>
</evidence>
<evidence type="ECO:0000256" key="4">
    <source>
        <dbReference type="ARBA" id="ARBA00023098"/>
    </source>
</evidence>
<comment type="caution">
    <text evidence="7">The sequence shown here is derived from an EMBL/GenBank/DDBJ whole genome shotgun (WGS) entry which is preliminary data.</text>
</comment>
<evidence type="ECO:0000256" key="2">
    <source>
        <dbReference type="ARBA" id="ARBA00005254"/>
    </source>
</evidence>
<organism evidence="7 8">
    <name type="scientific">Aequoribacter fuscus</name>
    <dbReference type="NCBI Taxonomy" id="2518989"/>
    <lineage>
        <taxon>Bacteria</taxon>
        <taxon>Pseudomonadati</taxon>
        <taxon>Pseudomonadota</taxon>
        <taxon>Gammaproteobacteria</taxon>
        <taxon>Cellvibrionales</taxon>
        <taxon>Halieaceae</taxon>
        <taxon>Aequoribacter</taxon>
    </lineage>
</organism>
<evidence type="ECO:0000313" key="8">
    <source>
        <dbReference type="Proteomes" id="UP000005615"/>
    </source>
</evidence>
<dbReference type="EMBL" id="AEIG01000001">
    <property type="protein sequence ID" value="EGG30986.1"/>
    <property type="molecule type" value="Genomic_DNA"/>
</dbReference>
<dbReference type="PROSITE" id="PS00166">
    <property type="entry name" value="ENOYL_COA_HYDRATASE"/>
    <property type="match status" value="1"/>
</dbReference>
<dbReference type="InterPro" id="IPR018376">
    <property type="entry name" value="Enoyl-CoA_hyd/isom_CS"/>
</dbReference>
<dbReference type="InterPro" id="IPR045002">
    <property type="entry name" value="Ech1-like"/>
</dbReference>
<proteinExistence type="inferred from homology"/>